<dbReference type="AlphaFoldDB" id="A0A1L7NP17"/>
<accession>A0A1L7NP17</accession>
<name>A0A1L7NP17_PSEPU</name>
<keyword evidence="2" id="KW-0614">Plasmid</keyword>
<gene>
    <name evidence="3" type="ORF">BGP82_28515</name>
    <name evidence="2" type="ORF">KF715C_pB1120</name>
</gene>
<geneLocation type="plasmid" evidence="4">
    <name>pkf715b dna</name>
</geneLocation>
<sequence length="76" mass="8448">MVAKKECYWLRHQWVDSGGGVADVYERNQHCSRCDTTRVYRDGVTVDEPGKLKYVVLIGGAIMLAIGALSMAYGTH</sequence>
<organism evidence="2 4">
    <name type="scientific">Pseudomonas putida</name>
    <name type="common">Arthrobacter siderocapsulatus</name>
    <dbReference type="NCBI Taxonomy" id="303"/>
    <lineage>
        <taxon>Bacteria</taxon>
        <taxon>Pseudomonadati</taxon>
        <taxon>Pseudomonadota</taxon>
        <taxon>Gammaproteobacteria</taxon>
        <taxon>Pseudomonadales</taxon>
        <taxon>Pseudomonadaceae</taxon>
        <taxon>Pseudomonas</taxon>
    </lineage>
</organism>
<proteinExistence type="predicted"/>
<dbReference type="EMBL" id="AP015031">
    <property type="protein sequence ID" value="BAW27218.1"/>
    <property type="molecule type" value="Genomic_DNA"/>
</dbReference>
<evidence type="ECO:0000256" key="1">
    <source>
        <dbReference type="SAM" id="Phobius"/>
    </source>
</evidence>
<evidence type="ECO:0000313" key="4">
    <source>
        <dbReference type="Proteomes" id="UP000218731"/>
    </source>
</evidence>
<keyword evidence="1" id="KW-1133">Transmembrane helix</keyword>
<dbReference type="Proteomes" id="UP000218731">
    <property type="component" value="Plasmid pKF715B"/>
</dbReference>
<keyword evidence="1" id="KW-0472">Membrane</keyword>
<dbReference type="EMBL" id="MING01000087">
    <property type="protein sequence ID" value="POF99777.1"/>
    <property type="molecule type" value="Genomic_DNA"/>
</dbReference>
<dbReference type="Proteomes" id="UP000237378">
    <property type="component" value="Unassembled WGS sequence"/>
</dbReference>
<evidence type="ECO:0000313" key="2">
    <source>
        <dbReference type="EMBL" id="BAW27218.1"/>
    </source>
</evidence>
<reference evidence="2 4" key="1">
    <citation type="submission" date="2015-11" db="EMBL/GenBank/DDBJ databases">
        <title>Complete genome sequencing of a biphenyl-degrading bacterium, Pseudomonas putida KF715 (=NBRC110667).</title>
        <authorList>
            <person name="Suenaga H."/>
            <person name="Fujihara N."/>
            <person name="Watanabe T."/>
            <person name="Hirose J."/>
            <person name="Kimura N."/>
            <person name="Yamazoe A."/>
            <person name="Hosoyama A."/>
            <person name="Shimodaira J."/>
            <person name="Furukawa K."/>
        </authorList>
    </citation>
    <scope>NUCLEOTIDE SEQUENCE [LARGE SCALE GENOMIC DNA]</scope>
    <source>
        <strain evidence="2 4">KF715</strain>
        <plasmid evidence="2">pKF715B</plasmid>
        <plasmid evidence="4">Plasmid pkf715b dna</plasmid>
    </source>
</reference>
<feature type="transmembrane region" description="Helical" evidence="1">
    <location>
        <begin position="54"/>
        <end position="74"/>
    </location>
</feature>
<evidence type="ECO:0000313" key="5">
    <source>
        <dbReference type="Proteomes" id="UP000237378"/>
    </source>
</evidence>
<protein>
    <submittedName>
        <fullName evidence="2">Uncharacterized protein</fullName>
    </submittedName>
</protein>
<keyword evidence="1" id="KW-0812">Transmembrane</keyword>
<reference evidence="3 5" key="3">
    <citation type="submission" date="2018-03" db="EMBL/GenBank/DDBJ databases">
        <title>Draft genome of Pseudomonas putida strain KH-18-2.</title>
        <authorList>
            <person name="Yoshizawa S."/>
            <person name="Khan N.H."/>
            <person name="Nishimura M."/>
            <person name="Chiura H.X."/>
            <person name="Ogura Y."/>
            <person name="Hayashi T."/>
            <person name="Kogure K."/>
        </authorList>
    </citation>
    <scope>NUCLEOTIDE SEQUENCE [LARGE SCALE GENOMIC DNA]</scope>
    <source>
        <strain evidence="3 5">KH-18-2</strain>
    </source>
</reference>
<reference evidence="3 5" key="2">
    <citation type="submission" date="2016-08" db="EMBL/GenBank/DDBJ databases">
        <authorList>
            <person name="Seilhamer J.J."/>
        </authorList>
    </citation>
    <scope>NUCLEOTIDE SEQUENCE [LARGE SCALE GENOMIC DNA]</scope>
    <source>
        <strain evidence="3 5">KH-18-2</strain>
    </source>
</reference>
<evidence type="ECO:0000313" key="3">
    <source>
        <dbReference type="EMBL" id="POF99777.1"/>
    </source>
</evidence>
<geneLocation type="plasmid" evidence="2">
    <name>pKF715B</name>
</geneLocation>